<gene>
    <name evidence="3" type="ORF">GCM10023156_44990</name>
</gene>
<feature type="repeat" description="TPR" evidence="1">
    <location>
        <begin position="311"/>
        <end position="344"/>
    </location>
</feature>
<keyword evidence="1" id="KW-0802">TPR repeat</keyword>
<keyword evidence="2" id="KW-1133">Transmembrane helix</keyword>
<dbReference type="SMART" id="SM00028">
    <property type="entry name" value="TPR"/>
    <property type="match status" value="3"/>
</dbReference>
<evidence type="ECO:0000256" key="2">
    <source>
        <dbReference type="SAM" id="Phobius"/>
    </source>
</evidence>
<proteinExistence type="predicted"/>
<organism evidence="3 4">
    <name type="scientific">Novipirellula rosea</name>
    <dbReference type="NCBI Taxonomy" id="1031540"/>
    <lineage>
        <taxon>Bacteria</taxon>
        <taxon>Pseudomonadati</taxon>
        <taxon>Planctomycetota</taxon>
        <taxon>Planctomycetia</taxon>
        <taxon>Pirellulales</taxon>
        <taxon>Pirellulaceae</taxon>
        <taxon>Novipirellula</taxon>
    </lineage>
</organism>
<reference evidence="4" key="1">
    <citation type="journal article" date="2019" name="Int. J. Syst. Evol. Microbiol.">
        <title>The Global Catalogue of Microorganisms (GCM) 10K type strain sequencing project: providing services to taxonomists for standard genome sequencing and annotation.</title>
        <authorList>
            <consortium name="The Broad Institute Genomics Platform"/>
            <consortium name="The Broad Institute Genome Sequencing Center for Infectious Disease"/>
            <person name="Wu L."/>
            <person name="Ma J."/>
        </authorList>
    </citation>
    <scope>NUCLEOTIDE SEQUENCE [LARGE SCALE GENOMIC DNA]</scope>
    <source>
        <strain evidence="4">JCM 17759</strain>
    </source>
</reference>
<dbReference type="Gene3D" id="1.25.40.10">
    <property type="entry name" value="Tetratricopeptide repeat domain"/>
    <property type="match status" value="2"/>
</dbReference>
<comment type="caution">
    <text evidence="3">The sequence shown here is derived from an EMBL/GenBank/DDBJ whole genome shotgun (WGS) entry which is preliminary data.</text>
</comment>
<dbReference type="Pfam" id="PF13181">
    <property type="entry name" value="TPR_8"/>
    <property type="match status" value="1"/>
</dbReference>
<dbReference type="EMBL" id="BAABGA010000058">
    <property type="protein sequence ID" value="GAA4461870.1"/>
    <property type="molecule type" value="Genomic_DNA"/>
</dbReference>
<dbReference type="PANTHER" id="PTHR12558">
    <property type="entry name" value="CELL DIVISION CYCLE 16,23,27"/>
    <property type="match status" value="1"/>
</dbReference>
<dbReference type="Proteomes" id="UP001500840">
    <property type="component" value="Unassembled WGS sequence"/>
</dbReference>
<keyword evidence="2" id="KW-0472">Membrane</keyword>
<sequence length="1173" mass="131205">MSQSNPFSEQYPHPQSQPAPASTKRVLIIVAVIMAGIALFCAGVGTIAFVAMQRIARPAPEVELEPREDAFTRDADNFNRSLDRLFDEKPTQAPPTVDPAIAQFIDDSNAKLENGEDIPFSLTLFIEAVAMSDHSGGSLSIMNRLALQNWLSQFQPNPDSISGEIRLLDVRLDSTGKLAVVDLLGYSDSDQAESLQWFLVHEGGEWKFYDWQRLEFGRRLSDEYASYLHGESPLDEGYDNALTELSEAEVAWYDGDPERAKQIIRNAEKMPMLPQDRPVLQLQAAYTWMRLEQFDEAVRVLKSVENPDSLWGVWPSLAVCYYNLEQYEPALQAVNKAQNLSPNHPNGFWIASLIHDELDQNDEAADAAMKALRVCPLDSVIFYNAIAQGRPQDVKKLVDIIAENDEQYQWTHLVSQTFRKSSEFPEAVVAELKQRENLPAGLLEIALGNLAWSDELLDQAAGHFLKSQSIAESEYIKSIANENHLDVRLQEDDFEQLFAESNAADALFRSLVLRAYDDSLYCDVEKLQTALQSHSPENENGWHTALAAWANYTNGDYEQAVTSFDAFLAWHSSAESDPNRDLENSEELENAAEPEALEEIDADDDAWIDTVTADYLVDALLQLGRPLEIIERWPEDTGKHNQIGSFLLLRVNSTQTNRFLETTSTTHSDSVQIQRLRLQAAQSMDRNETAQATAYHREAIQLASSVYDSEESYYLDELIRQFARDLVVTKNIATGDVLSDLEDTMDLDVLVNAAIRESIRLSDDDELAAWLRRAAQRPQPTDDSDAALKSEVADYYLSKNQLETAIDAYKQSVQNSGDDSWSLPRRIESAIVAMVRAGQVEEAKKWVLANPIPDSEVADQAIVDIANGDFTSLQKHLAAVDKATATDWLQRQSLSTSLTRHIESPEIDKLVRQYPFRISYISAASSGELFRDAKSPIEPNAIAAAIEAALGESFTAKVVSDEENSRKKTSEQAWLFQSPGGQRILASWSERQYKTENLSDWLAEQLSEPVTRIKFAILDDQPNPTRRLFAIASGQAGDDMIAFTWSGGNEIWSGPQLKEQLVWTDRVPVQRAKQAPPIVEIPLEDTDTDYEYVAIDEWDQHLKDAGASLDAILTINANGARETIPCTISKVDAEEYDIYVSPARASVLLPFVKAGFTYTCGPSNMSMPKTKSK</sequence>
<dbReference type="PANTHER" id="PTHR12558:SF13">
    <property type="entry name" value="CELL DIVISION CYCLE PROTEIN 27 HOMOLOG"/>
    <property type="match status" value="1"/>
</dbReference>
<dbReference type="InterPro" id="IPR011990">
    <property type="entry name" value="TPR-like_helical_dom_sf"/>
</dbReference>
<keyword evidence="4" id="KW-1185">Reference proteome</keyword>
<dbReference type="RefSeq" id="WP_345325698.1">
    <property type="nucleotide sequence ID" value="NZ_BAABGA010000058.1"/>
</dbReference>
<dbReference type="PROSITE" id="PS50005">
    <property type="entry name" value="TPR"/>
    <property type="match status" value="1"/>
</dbReference>
<name>A0ABP8N5W5_9BACT</name>
<dbReference type="InterPro" id="IPR019734">
    <property type="entry name" value="TPR_rpt"/>
</dbReference>
<evidence type="ECO:0000313" key="4">
    <source>
        <dbReference type="Proteomes" id="UP001500840"/>
    </source>
</evidence>
<protein>
    <recommendedName>
        <fullName evidence="5">Tetratricopeptide repeat protein</fullName>
    </recommendedName>
</protein>
<accession>A0ABP8N5W5</accession>
<feature type="transmembrane region" description="Helical" evidence="2">
    <location>
        <begin position="26"/>
        <end position="52"/>
    </location>
</feature>
<dbReference type="SUPFAM" id="SSF48452">
    <property type="entry name" value="TPR-like"/>
    <property type="match status" value="2"/>
</dbReference>
<keyword evidence="2" id="KW-0812">Transmembrane</keyword>
<evidence type="ECO:0000256" key="1">
    <source>
        <dbReference type="PROSITE-ProRule" id="PRU00339"/>
    </source>
</evidence>
<evidence type="ECO:0000313" key="3">
    <source>
        <dbReference type="EMBL" id="GAA4461870.1"/>
    </source>
</evidence>
<evidence type="ECO:0008006" key="5">
    <source>
        <dbReference type="Google" id="ProtNLM"/>
    </source>
</evidence>